<dbReference type="SMART" id="SM00342">
    <property type="entry name" value="HTH_ARAC"/>
    <property type="match status" value="1"/>
</dbReference>
<evidence type="ECO:0000313" key="7">
    <source>
        <dbReference type="EMBL" id="RDU47416.1"/>
    </source>
</evidence>
<name>A0A3D8H8X1_9BACT</name>
<dbReference type="InterPro" id="IPR011990">
    <property type="entry name" value="TPR-like_helical_dom_sf"/>
</dbReference>
<feature type="domain" description="HTH araC/xylS-type" evidence="6">
    <location>
        <begin position="507"/>
        <end position="608"/>
    </location>
</feature>
<reference evidence="7 8" key="1">
    <citation type="submission" date="2018-07" db="EMBL/GenBank/DDBJ databases">
        <title>Parabacteroides acidifaciens nov. sp., isolated from human feces.</title>
        <authorList>
            <person name="Wang Y.J."/>
        </authorList>
    </citation>
    <scope>NUCLEOTIDE SEQUENCE [LARGE SCALE GENOMIC DNA]</scope>
    <source>
        <strain evidence="7 8">426-9</strain>
    </source>
</reference>
<dbReference type="SUPFAM" id="SSF46689">
    <property type="entry name" value="Homeodomain-like"/>
    <property type="match status" value="1"/>
</dbReference>
<dbReference type="InterPro" id="IPR018060">
    <property type="entry name" value="HTH_AraC"/>
</dbReference>
<dbReference type="PANTHER" id="PTHR43280:SF29">
    <property type="entry name" value="ARAC-FAMILY TRANSCRIPTIONAL REGULATOR"/>
    <property type="match status" value="1"/>
</dbReference>
<evidence type="ECO:0000256" key="3">
    <source>
        <dbReference type="ARBA" id="ARBA00023163"/>
    </source>
</evidence>
<sequence length="615" mass="71376">MLQVLFDMNKVGILFLLFLCYFFLPVKGQAIDLSLFLDTVQIRHYAPMRSMTRIKVAPSDSIYVEKYGEMRYYNSDTLFHYLATRGYHTVEDELYYYYYDIVSYMSDVRAAAEIRKVRQMALRYNNPEITYAAEFLPLLVNLSRTDSTRFDAAMDDLYRLARKVAAEGNTREEIFLLRLIFNESYLSGHYARAFRFARLTVARLDQLTDEEFFDRKATYFMIGNAYHAFRDYDRSIPYLKKSLRDDGSRHMADRANLRARHSLAEYYASIGDLEQSDYYFLSMWNSPDQVKMRPVYDMIALTGLAGNEMKRGRFDVPLRIFKLCLPALKEEKASSLSTAVELKMAECYLEKDDPGAAYAILDSVHMNPDSVDENSCYYYSLLNRYYAHRGDALKARCYLDSMMTAFHRYEDKYNTLIILRAEQELFESENARKELQVKSFRHVSVVMGVTAGIILIALIIISILYRKKHQAYRKLASRSREWAESTSRVAPVVPADNIDVSLMESINRLFEDEQIYLNADLNLETLSKLLGVHRNLISKAINTVYGKPFSSFINECRVRQAILLLSDPANDSRSLEAIAFDAGFSTRQTFYRVFKAQTGINPATYRKNREAQIEP</sequence>
<keyword evidence="5" id="KW-1133">Transmembrane helix</keyword>
<keyword evidence="5" id="KW-0812">Transmembrane</keyword>
<dbReference type="Pfam" id="PF12833">
    <property type="entry name" value="HTH_18"/>
    <property type="match status" value="1"/>
</dbReference>
<feature type="transmembrane region" description="Helical" evidence="5">
    <location>
        <begin position="443"/>
        <end position="465"/>
    </location>
</feature>
<keyword evidence="4" id="KW-0802">TPR repeat</keyword>
<gene>
    <name evidence="7" type="ORF">DWU89_19740</name>
</gene>
<evidence type="ECO:0000256" key="2">
    <source>
        <dbReference type="ARBA" id="ARBA00023125"/>
    </source>
</evidence>
<keyword evidence="5" id="KW-0472">Membrane</keyword>
<keyword evidence="3" id="KW-0804">Transcription</keyword>
<feature type="repeat" description="TPR" evidence="4">
    <location>
        <begin position="216"/>
        <end position="249"/>
    </location>
</feature>
<evidence type="ECO:0000256" key="4">
    <source>
        <dbReference type="PROSITE-ProRule" id="PRU00339"/>
    </source>
</evidence>
<keyword evidence="1" id="KW-0805">Transcription regulation</keyword>
<dbReference type="EMBL" id="QREV01000087">
    <property type="protein sequence ID" value="RDU47416.1"/>
    <property type="molecule type" value="Genomic_DNA"/>
</dbReference>
<dbReference type="Gene3D" id="1.25.40.10">
    <property type="entry name" value="Tetratricopeptide repeat domain"/>
    <property type="match status" value="1"/>
</dbReference>
<dbReference type="InterPro" id="IPR009057">
    <property type="entry name" value="Homeodomain-like_sf"/>
</dbReference>
<comment type="caution">
    <text evidence="7">The sequence shown here is derived from an EMBL/GenBank/DDBJ whole genome shotgun (WGS) entry which is preliminary data.</text>
</comment>
<dbReference type="Proteomes" id="UP000256321">
    <property type="component" value="Unassembled WGS sequence"/>
</dbReference>
<dbReference type="GO" id="GO:0043565">
    <property type="term" value="F:sequence-specific DNA binding"/>
    <property type="evidence" value="ECO:0007669"/>
    <property type="project" value="InterPro"/>
</dbReference>
<accession>A0A3D8H8X1</accession>
<dbReference type="PROSITE" id="PS50005">
    <property type="entry name" value="TPR"/>
    <property type="match status" value="1"/>
</dbReference>
<dbReference type="SUPFAM" id="SSF48452">
    <property type="entry name" value="TPR-like"/>
    <property type="match status" value="1"/>
</dbReference>
<evidence type="ECO:0000259" key="6">
    <source>
        <dbReference type="PROSITE" id="PS01124"/>
    </source>
</evidence>
<protein>
    <submittedName>
        <fullName evidence="7">Helix-turn-helix domain-containing protein</fullName>
    </submittedName>
</protein>
<dbReference type="AlphaFoldDB" id="A0A3D8H8X1"/>
<organism evidence="7 8">
    <name type="scientific">Parabacteroides acidifaciens</name>
    <dbReference type="NCBI Taxonomy" id="2290935"/>
    <lineage>
        <taxon>Bacteria</taxon>
        <taxon>Pseudomonadati</taxon>
        <taxon>Bacteroidota</taxon>
        <taxon>Bacteroidia</taxon>
        <taxon>Bacteroidales</taxon>
        <taxon>Tannerellaceae</taxon>
        <taxon>Parabacteroides</taxon>
    </lineage>
</organism>
<keyword evidence="2" id="KW-0238">DNA-binding</keyword>
<evidence type="ECO:0000256" key="5">
    <source>
        <dbReference type="SAM" id="Phobius"/>
    </source>
</evidence>
<evidence type="ECO:0000256" key="1">
    <source>
        <dbReference type="ARBA" id="ARBA00023015"/>
    </source>
</evidence>
<dbReference type="Gene3D" id="1.10.10.60">
    <property type="entry name" value="Homeodomain-like"/>
    <property type="match status" value="1"/>
</dbReference>
<dbReference type="InterPro" id="IPR018062">
    <property type="entry name" value="HTH_AraC-typ_CS"/>
</dbReference>
<dbReference type="PROSITE" id="PS01124">
    <property type="entry name" value="HTH_ARAC_FAMILY_2"/>
    <property type="match status" value="1"/>
</dbReference>
<dbReference type="InterPro" id="IPR019734">
    <property type="entry name" value="TPR_rpt"/>
</dbReference>
<proteinExistence type="predicted"/>
<evidence type="ECO:0000313" key="8">
    <source>
        <dbReference type="Proteomes" id="UP000256321"/>
    </source>
</evidence>
<dbReference type="PANTHER" id="PTHR43280">
    <property type="entry name" value="ARAC-FAMILY TRANSCRIPTIONAL REGULATOR"/>
    <property type="match status" value="1"/>
</dbReference>
<dbReference type="PROSITE" id="PS00041">
    <property type="entry name" value="HTH_ARAC_FAMILY_1"/>
    <property type="match status" value="1"/>
</dbReference>
<dbReference type="GO" id="GO:0003700">
    <property type="term" value="F:DNA-binding transcription factor activity"/>
    <property type="evidence" value="ECO:0007669"/>
    <property type="project" value="InterPro"/>
</dbReference>